<dbReference type="PANTHER" id="PTHR33992">
    <property type="entry name" value="RIBONUCLEASE P PROTEIN COMPONENT"/>
    <property type="match status" value="1"/>
</dbReference>
<dbReference type="GO" id="GO:0042781">
    <property type="term" value="F:3'-tRNA processing endoribonuclease activity"/>
    <property type="evidence" value="ECO:0007669"/>
    <property type="project" value="TreeGrafter"/>
</dbReference>
<organism evidence="9 10">
    <name type="scientific">Lactovum miscens</name>
    <dbReference type="NCBI Taxonomy" id="190387"/>
    <lineage>
        <taxon>Bacteria</taxon>
        <taxon>Bacillati</taxon>
        <taxon>Bacillota</taxon>
        <taxon>Bacilli</taxon>
        <taxon>Lactobacillales</taxon>
        <taxon>Streptococcaceae</taxon>
        <taxon>Lactovum</taxon>
    </lineage>
</organism>
<dbReference type="Proteomes" id="UP000562464">
    <property type="component" value="Unassembled WGS sequence"/>
</dbReference>
<dbReference type="Pfam" id="PF00825">
    <property type="entry name" value="Ribonuclease_P"/>
    <property type="match status" value="1"/>
</dbReference>
<dbReference type="HAMAP" id="MF_00227">
    <property type="entry name" value="RNase_P"/>
    <property type="match status" value="1"/>
</dbReference>
<dbReference type="PANTHER" id="PTHR33992:SF1">
    <property type="entry name" value="RIBONUCLEASE P PROTEIN COMPONENT"/>
    <property type="match status" value="1"/>
</dbReference>
<dbReference type="InterPro" id="IPR020568">
    <property type="entry name" value="Ribosomal_Su5_D2-typ_SF"/>
</dbReference>
<keyword evidence="3 7" id="KW-0540">Nuclease</keyword>
<dbReference type="NCBIfam" id="TIGR00188">
    <property type="entry name" value="rnpA"/>
    <property type="match status" value="1"/>
</dbReference>
<protein>
    <recommendedName>
        <fullName evidence="7 8">Ribonuclease P protein component</fullName>
        <shortName evidence="7">RNase P protein</shortName>
        <shortName evidence="7">RNaseP protein</shortName>
        <ecNumber evidence="7 8">3.1.26.5</ecNumber>
    </recommendedName>
    <alternativeName>
        <fullName evidence="7">Protein C5</fullName>
    </alternativeName>
</protein>
<evidence type="ECO:0000256" key="8">
    <source>
        <dbReference type="NCBIfam" id="TIGR00188"/>
    </source>
</evidence>
<comment type="similarity">
    <text evidence="7">Belongs to the RnpA family.</text>
</comment>
<dbReference type="EMBL" id="JACHHV010000008">
    <property type="protein sequence ID" value="MBB5887813.1"/>
    <property type="molecule type" value="Genomic_DNA"/>
</dbReference>
<comment type="subunit">
    <text evidence="7">Consists of a catalytic RNA component (M1 or rnpB) and a protein subunit.</text>
</comment>
<keyword evidence="2 7" id="KW-0819">tRNA processing</keyword>
<dbReference type="EC" id="3.1.26.5" evidence="7 8"/>
<name>A0A841C4S4_9LACT</name>
<keyword evidence="10" id="KW-1185">Reference proteome</keyword>
<dbReference type="AlphaFoldDB" id="A0A841C4S4"/>
<keyword evidence="4 7" id="KW-0255">Endonuclease</keyword>
<proteinExistence type="inferred from homology"/>
<comment type="catalytic activity">
    <reaction evidence="7">
        <text>Endonucleolytic cleavage of RNA, removing 5'-extranucleotides from tRNA precursor.</text>
        <dbReference type="EC" id="3.1.26.5"/>
    </reaction>
</comment>
<dbReference type="InterPro" id="IPR020539">
    <property type="entry name" value="RNase_P_CS"/>
</dbReference>
<evidence type="ECO:0000256" key="4">
    <source>
        <dbReference type="ARBA" id="ARBA00022759"/>
    </source>
</evidence>
<evidence type="ECO:0000256" key="2">
    <source>
        <dbReference type="ARBA" id="ARBA00022694"/>
    </source>
</evidence>
<reference evidence="9 10" key="1">
    <citation type="submission" date="2020-08" db="EMBL/GenBank/DDBJ databases">
        <title>Genomic Encyclopedia of Type Strains, Phase IV (KMG-IV): sequencing the most valuable type-strain genomes for metagenomic binning, comparative biology and taxonomic classification.</title>
        <authorList>
            <person name="Goeker M."/>
        </authorList>
    </citation>
    <scope>NUCLEOTIDE SEQUENCE [LARGE SCALE GENOMIC DNA]</scope>
    <source>
        <strain evidence="9 10">DSM 14925</strain>
    </source>
</reference>
<gene>
    <name evidence="7" type="primary">rnpA</name>
    <name evidence="9" type="ORF">HNQ37_000690</name>
</gene>
<dbReference type="FunFam" id="3.30.230.10:FF:000021">
    <property type="entry name" value="Ribonuclease P protein component"/>
    <property type="match status" value="1"/>
</dbReference>
<dbReference type="Gene3D" id="3.30.230.10">
    <property type="match status" value="1"/>
</dbReference>
<dbReference type="PROSITE" id="PS00648">
    <property type="entry name" value="RIBONUCLEASE_P"/>
    <property type="match status" value="1"/>
</dbReference>
<dbReference type="SUPFAM" id="SSF54211">
    <property type="entry name" value="Ribosomal protein S5 domain 2-like"/>
    <property type="match status" value="1"/>
</dbReference>
<evidence type="ECO:0000256" key="7">
    <source>
        <dbReference type="HAMAP-Rule" id="MF_00227"/>
    </source>
</evidence>
<evidence type="ECO:0000313" key="9">
    <source>
        <dbReference type="EMBL" id="MBB5887813.1"/>
    </source>
</evidence>
<dbReference type="GO" id="GO:0000049">
    <property type="term" value="F:tRNA binding"/>
    <property type="evidence" value="ECO:0007669"/>
    <property type="project" value="UniProtKB-UniRule"/>
</dbReference>
<evidence type="ECO:0000313" key="10">
    <source>
        <dbReference type="Proteomes" id="UP000562464"/>
    </source>
</evidence>
<dbReference type="GO" id="GO:0004526">
    <property type="term" value="F:ribonuclease P activity"/>
    <property type="evidence" value="ECO:0007669"/>
    <property type="project" value="UniProtKB-UniRule"/>
</dbReference>
<evidence type="ECO:0000256" key="3">
    <source>
        <dbReference type="ARBA" id="ARBA00022722"/>
    </source>
</evidence>
<evidence type="ECO:0000256" key="5">
    <source>
        <dbReference type="ARBA" id="ARBA00022801"/>
    </source>
</evidence>
<keyword evidence="5 7" id="KW-0378">Hydrolase</keyword>
<dbReference type="InterPro" id="IPR000100">
    <property type="entry name" value="RNase_P"/>
</dbReference>
<sequence length="120" mass="13988">MGIKKSFRVKKSNDFEAIFKAKNSFANRAFIVYMVENDRKHFRVGLSVSKKLGHAVTRNRIKRLIRAVLKDLRPELVEKDFVIIARKGVENFTFAQVQKNLIHVLTKSKIIRSTDEKKEN</sequence>
<evidence type="ECO:0000256" key="6">
    <source>
        <dbReference type="ARBA" id="ARBA00022884"/>
    </source>
</evidence>
<dbReference type="GO" id="GO:0030677">
    <property type="term" value="C:ribonuclease P complex"/>
    <property type="evidence" value="ECO:0007669"/>
    <property type="project" value="TreeGrafter"/>
</dbReference>
<dbReference type="InterPro" id="IPR014721">
    <property type="entry name" value="Ribsml_uS5_D2-typ_fold_subgr"/>
</dbReference>
<comment type="function">
    <text evidence="1 7">RNaseP catalyzes the removal of the 5'-leader sequence from pre-tRNA to produce the mature 5'-terminus. It can also cleave other RNA substrates such as 4.5S RNA. The protein component plays an auxiliary but essential role in vivo by binding to the 5'-leader sequence and broadening the substrate specificity of the ribozyme.</text>
</comment>
<comment type="caution">
    <text evidence="9">The sequence shown here is derived from an EMBL/GenBank/DDBJ whole genome shotgun (WGS) entry which is preliminary data.</text>
</comment>
<evidence type="ECO:0000256" key="1">
    <source>
        <dbReference type="ARBA" id="ARBA00002663"/>
    </source>
</evidence>
<keyword evidence="6 7" id="KW-0694">RNA-binding</keyword>
<dbReference type="GO" id="GO:0001682">
    <property type="term" value="P:tRNA 5'-leader removal"/>
    <property type="evidence" value="ECO:0007669"/>
    <property type="project" value="UniProtKB-UniRule"/>
</dbReference>
<accession>A0A841C4S4</accession>